<reference evidence="2" key="1">
    <citation type="journal article" date="2015" name="Genome Announc.">
        <title>Genome sequence of the AIDS-associated pathogen Penicillium marneffei (ATCC18224) and its near taxonomic relative Talaromyces stipitatus (ATCC10500).</title>
        <authorList>
            <person name="Nierman W.C."/>
            <person name="Fedorova-Abrams N.D."/>
            <person name="Andrianopoulos A."/>
        </authorList>
    </citation>
    <scope>NUCLEOTIDE SEQUENCE [LARGE SCALE GENOMIC DNA]</scope>
    <source>
        <strain evidence="2">ATCC 10500 / CBS 375.48 / QM 6759 / NRRL 1006</strain>
    </source>
</reference>
<dbReference type="AlphaFoldDB" id="B8MGT7"/>
<dbReference type="InParanoid" id="B8MGT7"/>
<dbReference type="RefSeq" id="XP_002483552.1">
    <property type="nucleotide sequence ID" value="XM_002483507.1"/>
</dbReference>
<dbReference type="VEuPathDB" id="FungiDB:TSTA_014140"/>
<gene>
    <name evidence="1" type="ORF">TSTA_014140</name>
</gene>
<dbReference type="OrthoDB" id="5243754at2759"/>
<dbReference type="HOGENOM" id="CLU_1171289_0_0_1"/>
<dbReference type="STRING" id="441959.B8MGT7"/>
<dbReference type="GeneID" id="8099213"/>
<accession>B8MGT7</accession>
<name>B8MGT7_TALSN</name>
<dbReference type="EMBL" id="EQ962656">
    <property type="protein sequence ID" value="EED16318.1"/>
    <property type="molecule type" value="Genomic_DNA"/>
</dbReference>
<dbReference type="Proteomes" id="UP000001745">
    <property type="component" value="Unassembled WGS sequence"/>
</dbReference>
<protein>
    <submittedName>
        <fullName evidence="1">Uncharacterized protein</fullName>
    </submittedName>
</protein>
<organism evidence="1 2">
    <name type="scientific">Talaromyces stipitatus (strain ATCC 10500 / CBS 375.48 / QM 6759 / NRRL 1006)</name>
    <name type="common">Penicillium stipitatum</name>
    <dbReference type="NCBI Taxonomy" id="441959"/>
    <lineage>
        <taxon>Eukaryota</taxon>
        <taxon>Fungi</taxon>
        <taxon>Dikarya</taxon>
        <taxon>Ascomycota</taxon>
        <taxon>Pezizomycotina</taxon>
        <taxon>Eurotiomycetes</taxon>
        <taxon>Eurotiomycetidae</taxon>
        <taxon>Eurotiales</taxon>
        <taxon>Trichocomaceae</taxon>
        <taxon>Talaromyces</taxon>
        <taxon>Talaromyces sect. Talaromyces</taxon>
    </lineage>
</organism>
<keyword evidence="2" id="KW-1185">Reference proteome</keyword>
<proteinExistence type="predicted"/>
<sequence>MRLRRLDGKAADLLCWLSLICTGNYRKPYPSSRRRRLRYRGDDPRKLFTTTVAPVTDYTSEIGGIAATGAFRTVATAVVEAEANICSFGERHIEKSTKLWADIRALPRTNPLNEAESHINSKAFLSTTYTDTRKRALPVKHTHDLYDRLKRKEAMALAQLRMGMTRLNSYPNKTGAAESDLCACKQCIEMRRGSLSFYLGGKARSDPEQWRPDIKAPLSWSINLNSLGVKNPSSMKS</sequence>
<evidence type="ECO:0000313" key="1">
    <source>
        <dbReference type="EMBL" id="EED16318.1"/>
    </source>
</evidence>
<evidence type="ECO:0000313" key="2">
    <source>
        <dbReference type="Proteomes" id="UP000001745"/>
    </source>
</evidence>